<keyword evidence="7" id="KW-0915">Sodium</keyword>
<dbReference type="NCBIfam" id="TIGR00813">
    <property type="entry name" value="sss"/>
    <property type="match status" value="1"/>
</dbReference>
<accession>A0AA40KPC3</accession>
<dbReference type="Proteomes" id="UP001177670">
    <property type="component" value="Unassembled WGS sequence"/>
</dbReference>
<comment type="similarity">
    <text evidence="2 11">Belongs to the sodium:solute symporter (SSF) (TC 2.A.21) family.</text>
</comment>
<dbReference type="InterPro" id="IPR038377">
    <property type="entry name" value="Na/Glc_symporter_sf"/>
</dbReference>
<keyword evidence="5 13" id="KW-0812">Transmembrane</keyword>
<reference evidence="14" key="1">
    <citation type="submission" date="2021-10" db="EMBL/GenBank/DDBJ databases">
        <title>Melipona bicolor Genome sequencing and assembly.</title>
        <authorList>
            <person name="Araujo N.S."/>
            <person name="Arias M.C."/>
        </authorList>
    </citation>
    <scope>NUCLEOTIDE SEQUENCE</scope>
    <source>
        <strain evidence="14">USP_2M_L1-L4_2017</strain>
        <tissue evidence="14">Whole body</tissue>
    </source>
</reference>
<feature type="region of interest" description="Disordered" evidence="12">
    <location>
        <begin position="1"/>
        <end position="71"/>
    </location>
</feature>
<dbReference type="AlphaFoldDB" id="A0AA40KPC3"/>
<evidence type="ECO:0000256" key="1">
    <source>
        <dbReference type="ARBA" id="ARBA00004651"/>
    </source>
</evidence>
<dbReference type="GO" id="GO:0015293">
    <property type="term" value="F:symporter activity"/>
    <property type="evidence" value="ECO:0007669"/>
    <property type="project" value="TreeGrafter"/>
</dbReference>
<keyword evidence="4" id="KW-1003">Cell membrane</keyword>
<evidence type="ECO:0000256" key="7">
    <source>
        <dbReference type="ARBA" id="ARBA00023053"/>
    </source>
</evidence>
<evidence type="ECO:0000256" key="12">
    <source>
        <dbReference type="SAM" id="MobiDB-lite"/>
    </source>
</evidence>
<feature type="transmembrane region" description="Helical" evidence="13">
    <location>
        <begin position="515"/>
        <end position="534"/>
    </location>
</feature>
<dbReference type="Pfam" id="PF00474">
    <property type="entry name" value="SSF"/>
    <property type="match status" value="1"/>
</dbReference>
<evidence type="ECO:0000256" key="11">
    <source>
        <dbReference type="RuleBase" id="RU362091"/>
    </source>
</evidence>
<feature type="transmembrane region" description="Helical" evidence="13">
    <location>
        <begin position="571"/>
        <end position="589"/>
    </location>
</feature>
<dbReference type="InterPro" id="IPR051163">
    <property type="entry name" value="Sodium:Solute_Symporter_SSF"/>
</dbReference>
<dbReference type="PANTHER" id="PTHR42985">
    <property type="entry name" value="SODIUM-COUPLED MONOCARBOXYLATE TRANSPORTER"/>
    <property type="match status" value="1"/>
</dbReference>
<feature type="transmembrane region" description="Helical" evidence="13">
    <location>
        <begin position="215"/>
        <end position="238"/>
    </location>
</feature>
<sequence>MYGPSSNGTEHRAPARGRGRGRGRGREEEVNRGDGGSGVGTITMESPIIQSSVRAGPFNRRTPRRLPDVRHEPFRERSGHARVPIAFQLFLFSAGRIEPKERKKEREKLWREASEKRRQRAKGAGMDGSGGDGSTRRSFDAIDCAVFAGMLAVSAIIGVYQAYKSRKNEDAVREYLVGGQNMSIFPITMSLIASYISGITILGLPAEMYVYGTQFWSVVIADSFVSLTMIVVYLPVFYGLGITSSYEYLNLRFNSAVRLLGSVIFLIKMLLYIPLVIYVPALAFNQVTGINLHAIAALVCVVCIFYTTLGGLKAVVWTDAVQTIVMFGGVIMIAVIGTNQVGGFQQVWKRNRDTDRIEFFDMDLDPTARHTFWTVVIGNYFSWLASCSVNQAMVQRCLAMPNLNKANITIAIMAVGIITIVSLSCYTGIVIFAAFHDCDPITTKQIKKPDQLLPFFVMEMTESIPGLPGLFVAGVFSAALSTMSTGLNSMSGVIYEDMVKPWLRVSLSEVAASRVMKLTVVLTGTLCVTLVFLVEKLTGLIQAAKSLSGITAGPLLGIFTLGMFFPFANSAGALVGGLVSLNLVAWISFGTQAAISNGKIHFPVKPVSIDGCPQSLKNHATNFTLVVETAIKEQPFFLYRMSYLWYTWVGCLTAIVVGLLVSWITGPNKRKPGDEKLYTPVIRSLLHKTATIVIDKRQQVGRSLS</sequence>
<feature type="transmembrane region" description="Helical" evidence="13">
    <location>
        <begin position="290"/>
        <end position="312"/>
    </location>
</feature>
<feature type="transmembrane region" description="Helical" evidence="13">
    <location>
        <begin position="324"/>
        <end position="342"/>
    </location>
</feature>
<evidence type="ECO:0000256" key="2">
    <source>
        <dbReference type="ARBA" id="ARBA00006434"/>
    </source>
</evidence>
<feature type="transmembrane region" description="Helical" evidence="13">
    <location>
        <begin position="546"/>
        <end position="565"/>
    </location>
</feature>
<dbReference type="PANTHER" id="PTHR42985:SF21">
    <property type="entry name" value="SODIUM-DEPENDENT MULTIVITAMIN TRANSPORTER-LIKE PROTEIN"/>
    <property type="match status" value="1"/>
</dbReference>
<keyword evidence="9 13" id="KW-0472">Membrane</keyword>
<feature type="region of interest" description="Disordered" evidence="12">
    <location>
        <begin position="102"/>
        <end position="135"/>
    </location>
</feature>
<name>A0AA40KPC3_9HYME</name>
<feature type="transmembrane region" description="Helical" evidence="13">
    <location>
        <begin position="470"/>
        <end position="495"/>
    </location>
</feature>
<feature type="compositionally biased region" description="Basic and acidic residues" evidence="12">
    <location>
        <begin position="102"/>
        <end position="116"/>
    </location>
</feature>
<evidence type="ECO:0000256" key="3">
    <source>
        <dbReference type="ARBA" id="ARBA00022448"/>
    </source>
</evidence>
<feature type="transmembrane region" description="Helical" evidence="13">
    <location>
        <begin position="259"/>
        <end position="284"/>
    </location>
</feature>
<evidence type="ECO:0000256" key="13">
    <source>
        <dbReference type="SAM" id="Phobius"/>
    </source>
</evidence>
<keyword evidence="8" id="KW-0406">Ion transport</keyword>
<evidence type="ECO:0000256" key="4">
    <source>
        <dbReference type="ARBA" id="ARBA00022475"/>
    </source>
</evidence>
<dbReference type="CDD" id="cd11492">
    <property type="entry name" value="SLC5sbd_NIS-SMVT"/>
    <property type="match status" value="1"/>
</dbReference>
<feature type="transmembrane region" description="Helical" evidence="13">
    <location>
        <begin position="184"/>
        <end position="203"/>
    </location>
</feature>
<protein>
    <recommendedName>
        <fullName evidence="16">Sodium-coupled monocarboxylate transporter 1</fullName>
    </recommendedName>
</protein>
<feature type="transmembrane region" description="Helical" evidence="13">
    <location>
        <begin position="643"/>
        <end position="664"/>
    </location>
</feature>
<dbReference type="InterPro" id="IPR001734">
    <property type="entry name" value="Na/solute_symporter"/>
</dbReference>
<evidence type="ECO:0008006" key="16">
    <source>
        <dbReference type="Google" id="ProtNLM"/>
    </source>
</evidence>
<organism evidence="14 15">
    <name type="scientific">Melipona bicolor</name>
    <dbReference type="NCBI Taxonomy" id="60889"/>
    <lineage>
        <taxon>Eukaryota</taxon>
        <taxon>Metazoa</taxon>
        <taxon>Ecdysozoa</taxon>
        <taxon>Arthropoda</taxon>
        <taxon>Hexapoda</taxon>
        <taxon>Insecta</taxon>
        <taxon>Pterygota</taxon>
        <taxon>Neoptera</taxon>
        <taxon>Endopterygota</taxon>
        <taxon>Hymenoptera</taxon>
        <taxon>Apocrita</taxon>
        <taxon>Aculeata</taxon>
        <taxon>Apoidea</taxon>
        <taxon>Anthophila</taxon>
        <taxon>Apidae</taxon>
        <taxon>Melipona</taxon>
    </lineage>
</organism>
<evidence type="ECO:0000256" key="5">
    <source>
        <dbReference type="ARBA" id="ARBA00022692"/>
    </source>
</evidence>
<evidence type="ECO:0000313" key="15">
    <source>
        <dbReference type="Proteomes" id="UP001177670"/>
    </source>
</evidence>
<evidence type="ECO:0000256" key="9">
    <source>
        <dbReference type="ARBA" id="ARBA00023136"/>
    </source>
</evidence>
<dbReference type="PROSITE" id="PS50283">
    <property type="entry name" value="NA_SOLUT_SYMP_3"/>
    <property type="match status" value="1"/>
</dbReference>
<evidence type="ECO:0000256" key="10">
    <source>
        <dbReference type="ARBA" id="ARBA00023201"/>
    </source>
</evidence>
<evidence type="ECO:0000313" key="14">
    <source>
        <dbReference type="EMBL" id="KAK1127662.1"/>
    </source>
</evidence>
<keyword evidence="15" id="KW-1185">Reference proteome</keyword>
<keyword evidence="6 13" id="KW-1133">Transmembrane helix</keyword>
<evidence type="ECO:0000256" key="8">
    <source>
        <dbReference type="ARBA" id="ARBA00023065"/>
    </source>
</evidence>
<feature type="compositionally biased region" description="Basic residues" evidence="12">
    <location>
        <begin position="14"/>
        <end position="23"/>
    </location>
</feature>
<evidence type="ECO:0000256" key="6">
    <source>
        <dbReference type="ARBA" id="ARBA00022989"/>
    </source>
</evidence>
<gene>
    <name evidence="14" type="ORF">K0M31_003159</name>
</gene>
<dbReference type="GO" id="GO:0006814">
    <property type="term" value="P:sodium ion transport"/>
    <property type="evidence" value="ECO:0007669"/>
    <property type="project" value="UniProtKB-KW"/>
</dbReference>
<dbReference type="Gene3D" id="1.20.1730.10">
    <property type="entry name" value="Sodium/glucose cotransporter"/>
    <property type="match status" value="1"/>
</dbReference>
<keyword evidence="3" id="KW-0813">Transport</keyword>
<dbReference type="GO" id="GO:0005886">
    <property type="term" value="C:plasma membrane"/>
    <property type="evidence" value="ECO:0007669"/>
    <property type="project" value="UniProtKB-SubCell"/>
</dbReference>
<comment type="caution">
    <text evidence="14">The sequence shown here is derived from an EMBL/GenBank/DDBJ whole genome shotgun (WGS) entry which is preliminary data.</text>
</comment>
<proteinExistence type="inferred from homology"/>
<feature type="transmembrane region" description="Helical" evidence="13">
    <location>
        <begin position="408"/>
        <end position="435"/>
    </location>
</feature>
<dbReference type="EMBL" id="JAHYIQ010000011">
    <property type="protein sequence ID" value="KAK1127662.1"/>
    <property type="molecule type" value="Genomic_DNA"/>
</dbReference>
<comment type="subcellular location">
    <subcellularLocation>
        <location evidence="1">Cell membrane</location>
        <topology evidence="1">Multi-pass membrane protein</topology>
    </subcellularLocation>
</comment>
<feature type="transmembrane region" description="Helical" evidence="13">
    <location>
        <begin position="145"/>
        <end position="163"/>
    </location>
</feature>
<keyword evidence="10" id="KW-0739">Sodium transport</keyword>